<keyword evidence="3" id="KW-1185">Reference proteome</keyword>
<dbReference type="OrthoDB" id="7679120at2"/>
<evidence type="ECO:0000313" key="3">
    <source>
        <dbReference type="Proteomes" id="UP000246352"/>
    </source>
</evidence>
<keyword evidence="1" id="KW-1133">Transmembrane helix</keyword>
<name>A0A317PKQ4_9HYPH</name>
<comment type="caution">
    <text evidence="2">The sequence shown here is derived from an EMBL/GenBank/DDBJ whole genome shotgun (WGS) entry which is preliminary data.</text>
</comment>
<dbReference type="EMBL" id="QGTR01000003">
    <property type="protein sequence ID" value="PWW00358.1"/>
    <property type="molecule type" value="Genomic_DNA"/>
</dbReference>
<accession>A0A317PKQ4</accession>
<feature type="transmembrane region" description="Helical" evidence="1">
    <location>
        <begin position="69"/>
        <end position="92"/>
    </location>
</feature>
<proteinExistence type="predicted"/>
<evidence type="ECO:0000313" key="2">
    <source>
        <dbReference type="EMBL" id="PWW00358.1"/>
    </source>
</evidence>
<keyword evidence="1" id="KW-0472">Membrane</keyword>
<gene>
    <name evidence="2" type="ORF">DFR52_103562</name>
</gene>
<dbReference type="AlphaFoldDB" id="A0A317PKQ4"/>
<dbReference type="Proteomes" id="UP000246352">
    <property type="component" value="Unassembled WGS sequence"/>
</dbReference>
<organism evidence="2 3">
    <name type="scientific">Hoeflea marina</name>
    <dbReference type="NCBI Taxonomy" id="274592"/>
    <lineage>
        <taxon>Bacteria</taxon>
        <taxon>Pseudomonadati</taxon>
        <taxon>Pseudomonadota</taxon>
        <taxon>Alphaproteobacteria</taxon>
        <taxon>Hyphomicrobiales</taxon>
        <taxon>Rhizobiaceae</taxon>
        <taxon>Hoeflea</taxon>
    </lineage>
</organism>
<evidence type="ECO:0000256" key="1">
    <source>
        <dbReference type="SAM" id="Phobius"/>
    </source>
</evidence>
<reference evidence="2 3" key="1">
    <citation type="submission" date="2018-05" db="EMBL/GenBank/DDBJ databases">
        <title>Genomic Encyclopedia of Type Strains, Phase IV (KMG-IV): sequencing the most valuable type-strain genomes for metagenomic binning, comparative biology and taxonomic classification.</title>
        <authorList>
            <person name="Goeker M."/>
        </authorList>
    </citation>
    <scope>NUCLEOTIDE SEQUENCE [LARGE SCALE GENOMIC DNA]</scope>
    <source>
        <strain evidence="2 3">DSM 16791</strain>
    </source>
</reference>
<protein>
    <submittedName>
        <fullName evidence="2">Uncharacterized protein</fullName>
    </submittedName>
</protein>
<sequence length="105" mass="11660">MRFVLRIISLLFLVVAVIAGVVDAIQSVAAGGPEFTLLGAAWFQFSPDTLNLAQATVQRHLHPFVWDPVIQWVLLQPTFAVFLALSLLFHLLGYRRSRPAGRFSA</sequence>
<dbReference type="RefSeq" id="WP_110032584.1">
    <property type="nucleotide sequence ID" value="NZ_QGTR01000003.1"/>
</dbReference>
<keyword evidence="1" id="KW-0812">Transmembrane</keyword>